<dbReference type="InterPro" id="IPR016186">
    <property type="entry name" value="C-type_lectin-like/link_sf"/>
</dbReference>
<keyword evidence="2" id="KW-1015">Disulfide bond</keyword>
<feature type="domain" description="C-type lectin" evidence="4">
    <location>
        <begin position="218"/>
        <end position="339"/>
    </location>
</feature>
<name>A0A8C7JM33_ONCKI</name>
<evidence type="ECO:0000313" key="5">
    <source>
        <dbReference type="Ensembl" id="ENSOKIP00005088007.1"/>
    </source>
</evidence>
<dbReference type="Gene3D" id="3.10.100.10">
    <property type="entry name" value="Mannose-Binding Protein A, subunit A"/>
    <property type="match status" value="1"/>
</dbReference>
<dbReference type="InterPro" id="IPR033989">
    <property type="entry name" value="CD209-like_CTLD"/>
</dbReference>
<keyword evidence="3" id="KW-0175">Coiled coil</keyword>
<dbReference type="CDD" id="cd03590">
    <property type="entry name" value="CLECT_DC-SIGN_like"/>
    <property type="match status" value="1"/>
</dbReference>
<dbReference type="GO" id="GO:0030246">
    <property type="term" value="F:carbohydrate binding"/>
    <property type="evidence" value="ECO:0007669"/>
    <property type="project" value="UniProtKB-KW"/>
</dbReference>
<dbReference type="Gene3D" id="1.20.5.1000">
    <property type="entry name" value="arf6 gtpase in complex with a specific effector, jip4"/>
    <property type="match status" value="1"/>
</dbReference>
<evidence type="ECO:0000256" key="3">
    <source>
        <dbReference type="SAM" id="Coils"/>
    </source>
</evidence>
<dbReference type="InterPro" id="IPR050111">
    <property type="entry name" value="C-type_lectin/snaclec_domain"/>
</dbReference>
<dbReference type="GeneTree" id="ENSGT01020000230338"/>
<reference evidence="5" key="2">
    <citation type="submission" date="2025-09" db="UniProtKB">
        <authorList>
            <consortium name="Ensembl"/>
        </authorList>
    </citation>
    <scope>IDENTIFICATION</scope>
</reference>
<sequence>MANYVNEQVIELNEVTEENRNKATRSVKSETQLSADYNEKRNQLENCYNTTGLVQDRNQPDTSSGIIDLCTDRDQLQKERDQCQTNMNQLERERDQLLRERNQLLRGRDQSVSSSGIIDLCTDRDQLQEEIDQCKNNMNQLEMERTQLLRNRDQAQNTDSKNQLQERYNALTRDRDILRNRVSVLTNEKVALEKRLSEHGINICQKIRKTCPDGWRLWGSSCYFLSTEMKTWEESRLDCLNRGANLVIINSKEEQEFLFGLNKGAWIGLSDSVTEGTWKWVDGTPLTTPSYWYSQQPDNGGDNPANGEEDCVELNTETWLPVKAWKDQSCFNNRYWICEKRV</sequence>
<proteinExistence type="predicted"/>
<evidence type="ECO:0000313" key="6">
    <source>
        <dbReference type="Proteomes" id="UP000694557"/>
    </source>
</evidence>
<organism evidence="5 6">
    <name type="scientific">Oncorhynchus kisutch</name>
    <name type="common">Coho salmon</name>
    <name type="synonym">Salmo kisutch</name>
    <dbReference type="NCBI Taxonomy" id="8019"/>
    <lineage>
        <taxon>Eukaryota</taxon>
        <taxon>Metazoa</taxon>
        <taxon>Chordata</taxon>
        <taxon>Craniata</taxon>
        <taxon>Vertebrata</taxon>
        <taxon>Euteleostomi</taxon>
        <taxon>Actinopterygii</taxon>
        <taxon>Neopterygii</taxon>
        <taxon>Teleostei</taxon>
        <taxon>Protacanthopterygii</taxon>
        <taxon>Salmoniformes</taxon>
        <taxon>Salmonidae</taxon>
        <taxon>Salmoninae</taxon>
        <taxon>Oncorhynchus</taxon>
    </lineage>
</organism>
<dbReference type="PANTHER" id="PTHR22803">
    <property type="entry name" value="MANNOSE, PHOSPHOLIPASE, LECTIN RECEPTOR RELATED"/>
    <property type="match status" value="1"/>
</dbReference>
<gene>
    <name evidence="5" type="primary">LOC109876712</name>
</gene>
<evidence type="ECO:0000256" key="2">
    <source>
        <dbReference type="ARBA" id="ARBA00023157"/>
    </source>
</evidence>
<protein>
    <submittedName>
        <fullName evidence="5">C-type lectin domain family 4 member M</fullName>
    </submittedName>
</protein>
<evidence type="ECO:0000259" key="4">
    <source>
        <dbReference type="PROSITE" id="PS50041"/>
    </source>
</evidence>
<dbReference type="InterPro" id="IPR016187">
    <property type="entry name" value="CTDL_fold"/>
</dbReference>
<keyword evidence="1" id="KW-0430">Lectin</keyword>
<dbReference type="SUPFAM" id="SSF56436">
    <property type="entry name" value="C-type lectin-like"/>
    <property type="match status" value="1"/>
</dbReference>
<feature type="coiled-coil region" evidence="3">
    <location>
        <begin position="73"/>
        <end position="195"/>
    </location>
</feature>
<dbReference type="InterPro" id="IPR001304">
    <property type="entry name" value="C-type_lectin-like"/>
</dbReference>
<dbReference type="AlphaFoldDB" id="A0A8C7JM33"/>
<dbReference type="SMART" id="SM00034">
    <property type="entry name" value="CLECT"/>
    <property type="match status" value="1"/>
</dbReference>
<reference evidence="5" key="1">
    <citation type="submission" date="2025-08" db="UniProtKB">
        <authorList>
            <consortium name="Ensembl"/>
        </authorList>
    </citation>
    <scope>IDENTIFICATION</scope>
</reference>
<keyword evidence="6" id="KW-1185">Reference proteome</keyword>
<dbReference type="PROSITE" id="PS00615">
    <property type="entry name" value="C_TYPE_LECTIN_1"/>
    <property type="match status" value="1"/>
</dbReference>
<dbReference type="Proteomes" id="UP000694557">
    <property type="component" value="Unassembled WGS sequence"/>
</dbReference>
<evidence type="ECO:0000256" key="1">
    <source>
        <dbReference type="ARBA" id="ARBA00022734"/>
    </source>
</evidence>
<dbReference type="Pfam" id="PF00059">
    <property type="entry name" value="Lectin_C"/>
    <property type="match status" value="1"/>
</dbReference>
<dbReference type="PROSITE" id="PS50041">
    <property type="entry name" value="C_TYPE_LECTIN_2"/>
    <property type="match status" value="1"/>
</dbReference>
<dbReference type="Ensembl" id="ENSOKIT00005094094.1">
    <property type="protein sequence ID" value="ENSOKIP00005088007.1"/>
    <property type="gene ID" value="ENSOKIG00005038374.1"/>
</dbReference>
<dbReference type="InterPro" id="IPR018378">
    <property type="entry name" value="C-type_lectin_CS"/>
</dbReference>
<accession>A0A8C7JM33</accession>